<dbReference type="EMBL" id="UOFE01000033">
    <property type="protein sequence ID" value="VAW53215.1"/>
    <property type="molecule type" value="Genomic_DNA"/>
</dbReference>
<sequence>MNSETKFTLPERRALDKRQIALQHICLQLASLGHRCQLSSDRGYLAVADSLLKNYAAQRQLLAEYRCPADQRIQNFLNTYLKRNGVDAEIKLPGETFNLNEPGIARELSLPFNGTTYKSDLISSYRVAQGVLHNPKSDRRTTSGVFHIVEGGLPIPADKKAVPVDVYANLLQVALDPPTELMGLPIASGNDEPVDMWVSLLLRPIVRPEVEGVLSEKSLETRFFAPGTLVSNLDFVESIFGNGGDPFLSDNDSALDIDHWTGHSGCVILAPHLIKLTKKALGLPKFEDATDRQRDEGMCWKESDELYNDGGAFKIVCRDMSGIIVTIIADNYFGYSKKEVKSQISYSANLFGGAEEEHSGGALAFPRFNLGNYYLPKVEDEMSGHTFKRLCKQLDGGIAIKPEGYAIDNNYSDIVYIPEDAHVDMQEQTISWKKEGETQKIKLRVKHTYIYPSGFKVHMQKHPQAPSWRLIGTLGEGTFCHKPSTVSGGGKSEISKSIQDSMISGPVFVGDFKENMNKVEAIINHDYSKRRRETSENDNRGVLSSERSLGSVIRLLTPSAEIYTDEYNQWLEEIPQHILALVYMIKRFYKLQWGENWRKHFSVDEVNGYPGHELKFDGRKLITSYLRVGVRSDGTWRIYKLRQDFVAATKVQTEDDITASTVVPVSYIEGELNQRYTNPSVKLVKNCENRLFQRPDDAINRGLDTQTESDLAEDDNFISNFEPLTSDDARAQVEDAINFQDYSQPMQDLIRKAAEGGDNDYFVSSAHPRIVDGAHSKNVRYLQKRPDLANPRNLYLAQAGTRLSRGLSLEQPVHFPVNAVLQGRRNNPEEKAAGIRPLAVYNPIHYQELPELFMDLICSLTGKSPSTTGAGSEGALTKGPFNALSTTADLNNALVSFILCDYAGYSSAAGHIGADRKVDHDISMLIPEIWCRLPIKQRDPSYLIENGHLEKIEDFEYEGKTINASRLGYRITEKFVHAFFGKVFDSPTIVFDEEMLRPETQGMDAYVDGVNNIVEAQEKVAKAYFEDGSIDDACPPLQVVLHIMASGQYEGKTVDDPAIREMFTLDYLLQSDWYKERLVIKQQRDAALWQMNKDYIEQKMDETNESVTELWAQLQGQVENAEQMLEWVNSDNYLERLQGTLGADWIHKGA</sequence>
<dbReference type="Pfam" id="PF26300">
    <property type="entry name" value="PEPCK_PPi_lobe_2"/>
    <property type="match status" value="1"/>
</dbReference>
<proteinExistence type="predicted"/>
<accession>A0A3B0WB69</accession>
<organism evidence="2">
    <name type="scientific">hydrothermal vent metagenome</name>
    <dbReference type="NCBI Taxonomy" id="652676"/>
    <lineage>
        <taxon>unclassified sequences</taxon>
        <taxon>metagenomes</taxon>
        <taxon>ecological metagenomes</taxon>
    </lineage>
</organism>
<name>A0A3B0WB69_9ZZZZ</name>
<protein>
    <recommendedName>
        <fullName evidence="1">PPi-type phosphoenolpyruvate carboxykinase lobe 2 domain-containing protein</fullName>
    </recommendedName>
</protein>
<evidence type="ECO:0000259" key="1">
    <source>
        <dbReference type="Pfam" id="PF26300"/>
    </source>
</evidence>
<dbReference type="InterPro" id="IPR058710">
    <property type="entry name" value="PEPCK_lobe_2"/>
</dbReference>
<dbReference type="AlphaFoldDB" id="A0A3B0WB69"/>
<reference evidence="2" key="1">
    <citation type="submission" date="2018-06" db="EMBL/GenBank/DDBJ databases">
        <authorList>
            <person name="Zhirakovskaya E."/>
        </authorList>
    </citation>
    <scope>NUCLEOTIDE SEQUENCE</scope>
</reference>
<feature type="domain" description="PPi-type phosphoenolpyruvate carboxykinase lobe 2" evidence="1">
    <location>
        <begin position="509"/>
        <end position="616"/>
    </location>
</feature>
<evidence type="ECO:0000313" key="2">
    <source>
        <dbReference type="EMBL" id="VAW53215.1"/>
    </source>
</evidence>
<gene>
    <name evidence="2" type="ORF">MNBD_GAMMA05-1138</name>
</gene>